<organism evidence="1 2">
    <name type="scientific">Dictyocaulus viviparus</name>
    <name type="common">Bovine lungworm</name>
    <dbReference type="NCBI Taxonomy" id="29172"/>
    <lineage>
        <taxon>Eukaryota</taxon>
        <taxon>Metazoa</taxon>
        <taxon>Ecdysozoa</taxon>
        <taxon>Nematoda</taxon>
        <taxon>Chromadorea</taxon>
        <taxon>Rhabditida</taxon>
        <taxon>Rhabditina</taxon>
        <taxon>Rhabditomorpha</taxon>
        <taxon>Strongyloidea</taxon>
        <taxon>Metastrongylidae</taxon>
        <taxon>Dictyocaulus</taxon>
    </lineage>
</organism>
<dbReference type="OrthoDB" id="5862419at2759"/>
<dbReference type="Proteomes" id="UP000053766">
    <property type="component" value="Unassembled WGS sequence"/>
</dbReference>
<gene>
    <name evidence="1" type="ORF">DICVIV_04320</name>
</gene>
<dbReference type="GO" id="GO:0005615">
    <property type="term" value="C:extracellular space"/>
    <property type="evidence" value="ECO:0007669"/>
    <property type="project" value="TreeGrafter"/>
</dbReference>
<reference evidence="2" key="2">
    <citation type="journal article" date="2016" name="Sci. Rep.">
        <title>Dictyocaulus viviparus genome, variome and transcriptome elucidate lungworm biology and support future intervention.</title>
        <authorList>
            <person name="McNulty S.N."/>
            <person name="Strube C."/>
            <person name="Rosa B.A."/>
            <person name="Martin J.C."/>
            <person name="Tyagi R."/>
            <person name="Choi Y.J."/>
            <person name="Wang Q."/>
            <person name="Hallsworth Pepin K."/>
            <person name="Zhang X."/>
            <person name="Ozersky P."/>
            <person name="Wilson R.K."/>
            <person name="Sternberg P.W."/>
            <person name="Gasser R.B."/>
            <person name="Mitreva M."/>
        </authorList>
    </citation>
    <scope>NUCLEOTIDE SEQUENCE [LARGE SCALE GENOMIC DNA]</scope>
    <source>
        <strain evidence="2">HannoverDv2000</strain>
    </source>
</reference>
<sequence>MLLVKFLFIIEYYDSSKFSLTWITKLAHDDTGKLYKGDFDLYNFFVRNRFELENSFVFFLGDHGPRFGKETKTSFGRNEANNPFLYIVAPKSLRGSSIFKMLKKKENELVTPHDIHATLKDILEEQPQTNFMDTSYRSFLPASRGSSLLREFQAGVQRNCKTLPIPSQYCICQYAKIPLECSGLILSGPGAVRFLTDEIACRISEGRTDDALAIKLGQFAVDGINAILKQNSMSENCSHLILHQVHSVSVFVLPEAQMRTTSIYDVTFQTSPSAGIFQIPIRSKNGVLSLAGSTFTRLNEYGKQSYCIAKDTLKPICYCKRQQRFEAES</sequence>
<accession>A0A0D8Y070</accession>
<protein>
    <submittedName>
        <fullName evidence="1">Uncharacterized protein</fullName>
    </submittedName>
</protein>
<dbReference type="InterPro" id="IPR017850">
    <property type="entry name" value="Alkaline_phosphatase_core_sf"/>
</dbReference>
<evidence type="ECO:0000313" key="2">
    <source>
        <dbReference type="Proteomes" id="UP000053766"/>
    </source>
</evidence>
<dbReference type="InterPro" id="IPR004245">
    <property type="entry name" value="DUF229"/>
</dbReference>
<evidence type="ECO:0000313" key="1">
    <source>
        <dbReference type="EMBL" id="KJH49532.1"/>
    </source>
</evidence>
<keyword evidence="2" id="KW-1185">Reference proteome</keyword>
<dbReference type="Pfam" id="PF02995">
    <property type="entry name" value="DUF229"/>
    <property type="match status" value="1"/>
</dbReference>
<dbReference type="EMBL" id="KN716231">
    <property type="protein sequence ID" value="KJH49532.1"/>
    <property type="molecule type" value="Genomic_DNA"/>
</dbReference>
<dbReference type="SUPFAM" id="SSF53649">
    <property type="entry name" value="Alkaline phosphatase-like"/>
    <property type="match status" value="1"/>
</dbReference>
<name>A0A0D8Y070_DICVI</name>
<dbReference type="AlphaFoldDB" id="A0A0D8Y070"/>
<reference evidence="1 2" key="1">
    <citation type="submission" date="2013-11" db="EMBL/GenBank/DDBJ databases">
        <title>Draft genome of the bovine lungworm Dictyocaulus viviparus.</title>
        <authorList>
            <person name="Mitreva M."/>
        </authorList>
    </citation>
    <scope>NUCLEOTIDE SEQUENCE [LARGE SCALE GENOMIC DNA]</scope>
    <source>
        <strain evidence="1 2">HannoverDv2000</strain>
    </source>
</reference>
<dbReference type="PANTHER" id="PTHR10974:SF75">
    <property type="entry name" value="SULFATASE DOMAIN-CONTAINING PROTEIN"/>
    <property type="match status" value="1"/>
</dbReference>
<proteinExistence type="predicted"/>
<dbReference type="PANTHER" id="PTHR10974">
    <property type="entry name" value="FI08016P-RELATED"/>
    <property type="match status" value="1"/>
</dbReference>
<dbReference type="STRING" id="29172.A0A0D8Y070"/>